<dbReference type="SUPFAM" id="SSF46785">
    <property type="entry name" value="Winged helix' DNA-binding domain"/>
    <property type="match status" value="1"/>
</dbReference>
<sequence length="158" mass="17439">MSKPSASSRAELFPLADYMCFAVYSTNLAFGKAYKTMLDQLGLTYTQYLTLIALAEQDMLTVSSLGEKLFLASNTLTPILKKLEAMGHVERQRDTQDERVVLVRVTKSGRKLRDRAVEMNASVAAMTGLTPDDFARVQKGIVALRDTLIESTGQDPEA</sequence>
<reference evidence="7 8" key="1">
    <citation type="submission" date="2023-11" db="EMBL/GenBank/DDBJ databases">
        <title>Paucibacter sp. nov., isolated from fresh soil in Korea.</title>
        <authorList>
            <person name="Le N.T.T."/>
        </authorList>
    </citation>
    <scope>NUCLEOTIDE SEQUENCE [LARGE SCALE GENOMIC DNA]</scope>
    <source>
        <strain evidence="7 8">R3-3</strain>
    </source>
</reference>
<protein>
    <submittedName>
        <fullName evidence="7">MarR family transcriptional regulator</fullName>
    </submittedName>
</protein>
<dbReference type="InterPro" id="IPR055166">
    <property type="entry name" value="Transc_reg_Sar_Rot_HTH"/>
</dbReference>
<dbReference type="Gene3D" id="1.10.10.10">
    <property type="entry name" value="Winged helix-like DNA-binding domain superfamily/Winged helix DNA-binding domain"/>
    <property type="match status" value="1"/>
</dbReference>
<keyword evidence="2" id="KW-0963">Cytoplasm</keyword>
<evidence type="ECO:0000313" key="7">
    <source>
        <dbReference type="EMBL" id="MDY0743939.1"/>
    </source>
</evidence>
<keyword evidence="8" id="KW-1185">Reference proteome</keyword>
<evidence type="ECO:0000256" key="4">
    <source>
        <dbReference type="ARBA" id="ARBA00023125"/>
    </source>
</evidence>
<dbReference type="RefSeq" id="WP_320421852.1">
    <property type="nucleotide sequence ID" value="NZ_JAXCLA010000002.1"/>
</dbReference>
<dbReference type="EMBL" id="JAXCLA010000002">
    <property type="protein sequence ID" value="MDY0743939.1"/>
    <property type="molecule type" value="Genomic_DNA"/>
</dbReference>
<accession>A0ABU5DF87</accession>
<dbReference type="Proteomes" id="UP001285263">
    <property type="component" value="Unassembled WGS sequence"/>
</dbReference>
<comment type="subcellular location">
    <subcellularLocation>
        <location evidence="1">Cytoplasm</location>
    </subcellularLocation>
</comment>
<dbReference type="Pfam" id="PF22381">
    <property type="entry name" value="Staph_reg_Sar_Rot"/>
    <property type="match status" value="1"/>
</dbReference>
<dbReference type="InterPro" id="IPR036388">
    <property type="entry name" value="WH-like_DNA-bd_sf"/>
</dbReference>
<dbReference type="InterPro" id="IPR000835">
    <property type="entry name" value="HTH_MarR-typ"/>
</dbReference>
<evidence type="ECO:0000313" key="8">
    <source>
        <dbReference type="Proteomes" id="UP001285263"/>
    </source>
</evidence>
<proteinExistence type="predicted"/>
<dbReference type="PRINTS" id="PR00598">
    <property type="entry name" value="HTHMARR"/>
</dbReference>
<dbReference type="InterPro" id="IPR036390">
    <property type="entry name" value="WH_DNA-bd_sf"/>
</dbReference>
<comment type="caution">
    <text evidence="7">The sequence shown here is derived from an EMBL/GenBank/DDBJ whole genome shotgun (WGS) entry which is preliminary data.</text>
</comment>
<gene>
    <name evidence="7" type="ORF">SNE35_05460</name>
</gene>
<feature type="domain" description="HTH marR-type" evidence="6">
    <location>
        <begin position="16"/>
        <end position="146"/>
    </location>
</feature>
<evidence type="ECO:0000259" key="6">
    <source>
        <dbReference type="PROSITE" id="PS50995"/>
    </source>
</evidence>
<dbReference type="PROSITE" id="PS50995">
    <property type="entry name" value="HTH_MARR_2"/>
    <property type="match status" value="1"/>
</dbReference>
<dbReference type="PANTHER" id="PTHR33164">
    <property type="entry name" value="TRANSCRIPTIONAL REGULATOR, MARR FAMILY"/>
    <property type="match status" value="1"/>
</dbReference>
<keyword evidence="5" id="KW-0804">Transcription</keyword>
<evidence type="ECO:0000256" key="2">
    <source>
        <dbReference type="ARBA" id="ARBA00022490"/>
    </source>
</evidence>
<dbReference type="PANTHER" id="PTHR33164:SF5">
    <property type="entry name" value="ORGANIC HYDROPEROXIDE RESISTANCE TRANSCRIPTIONAL REGULATOR"/>
    <property type="match status" value="1"/>
</dbReference>
<keyword evidence="3" id="KW-0805">Transcription regulation</keyword>
<dbReference type="InterPro" id="IPR039422">
    <property type="entry name" value="MarR/SlyA-like"/>
</dbReference>
<organism evidence="7 8">
    <name type="scientific">Roseateles agri</name>
    <dbReference type="NCBI Taxonomy" id="3098619"/>
    <lineage>
        <taxon>Bacteria</taxon>
        <taxon>Pseudomonadati</taxon>
        <taxon>Pseudomonadota</taxon>
        <taxon>Betaproteobacteria</taxon>
        <taxon>Burkholderiales</taxon>
        <taxon>Sphaerotilaceae</taxon>
        <taxon>Roseateles</taxon>
    </lineage>
</organism>
<dbReference type="SMART" id="SM00347">
    <property type="entry name" value="HTH_MARR"/>
    <property type="match status" value="1"/>
</dbReference>
<evidence type="ECO:0000256" key="3">
    <source>
        <dbReference type="ARBA" id="ARBA00023015"/>
    </source>
</evidence>
<evidence type="ECO:0000256" key="5">
    <source>
        <dbReference type="ARBA" id="ARBA00023163"/>
    </source>
</evidence>
<name>A0ABU5DF87_9BURK</name>
<evidence type="ECO:0000256" key="1">
    <source>
        <dbReference type="ARBA" id="ARBA00004496"/>
    </source>
</evidence>
<keyword evidence="4" id="KW-0238">DNA-binding</keyword>